<dbReference type="InterPro" id="IPR019148">
    <property type="entry name" value="Nuclear_protein_DGCR14_ESS-2"/>
</dbReference>
<evidence type="ECO:0000256" key="4">
    <source>
        <dbReference type="SAM" id="MobiDB-lite"/>
    </source>
</evidence>
<proteinExistence type="inferred from homology"/>
<feature type="region of interest" description="Disordered" evidence="4">
    <location>
        <begin position="79"/>
        <end position="119"/>
    </location>
</feature>
<protein>
    <recommendedName>
        <fullName evidence="6">Protein DGCR14</fullName>
    </recommendedName>
</protein>
<evidence type="ECO:0000256" key="1">
    <source>
        <dbReference type="ARBA" id="ARBA00004123"/>
    </source>
</evidence>
<comment type="similarity">
    <text evidence="2">Belongs to the ESS2 family.</text>
</comment>
<evidence type="ECO:0000256" key="3">
    <source>
        <dbReference type="ARBA" id="ARBA00023242"/>
    </source>
</evidence>
<dbReference type="Pfam" id="PF09751">
    <property type="entry name" value="Es2"/>
    <property type="match status" value="1"/>
</dbReference>
<sequence>MALQAQRDGKQILKTGMPPPAPPKRVAHKRVLDEDAYIAGLEKIIRRDFYPDLDKYEAKLELLDAMQRGDTAAVQRLKSALTPTPSSSRASTPLTPLQRVGGASTPSRGSKEEVDTAEQADNIITERGDEVGVAGVSLKEYVANFTSEDNASFQTVISDENAKKKSRNAWMYDAEKKHNEHQAAIALPKPDEVLRLEGPRASVKTWEYRTKNELMYYPQGVAVDAQAKEAFESRQTVAANTRVSDSFLRDQEEATRRATEVDGGPSNWREKEGQKYDLDKMKATPARNAGVAESPRVGGFGFVATPSPVPGLQGESPQMTWGTIDGTPMLLPSEEAAIFGGLSGGGPAHAPVFTMQDQTRREEIALNLSDKVRKKRKEEAKRSKEASTPMSILRRHTSPSQQLRMMSPAAQKMAKRMGVRGNSSSILKSSQSPAIGKSPHLKSGSSSSQRTPVGSRVKTPVVGGASLTDGLLKSM</sequence>
<evidence type="ECO:0000256" key="2">
    <source>
        <dbReference type="ARBA" id="ARBA00009072"/>
    </source>
</evidence>
<evidence type="ECO:0008006" key="6">
    <source>
        <dbReference type="Google" id="ProtNLM"/>
    </source>
</evidence>
<comment type="subcellular location">
    <subcellularLocation>
        <location evidence="1">Nucleus</location>
    </subcellularLocation>
</comment>
<accession>A0A7S3DHP0</accession>
<feature type="region of interest" description="Disordered" evidence="4">
    <location>
        <begin position="1"/>
        <end position="27"/>
    </location>
</feature>
<feature type="compositionally biased region" description="Low complexity" evidence="4">
    <location>
        <begin position="79"/>
        <end position="97"/>
    </location>
</feature>
<dbReference type="PANTHER" id="PTHR12940">
    <property type="entry name" value="ES-2 PROTEIN - RELATED"/>
    <property type="match status" value="1"/>
</dbReference>
<reference evidence="5" key="1">
    <citation type="submission" date="2021-01" db="EMBL/GenBank/DDBJ databases">
        <authorList>
            <person name="Corre E."/>
            <person name="Pelletier E."/>
            <person name="Niang G."/>
            <person name="Scheremetjew M."/>
            <person name="Finn R."/>
            <person name="Kale V."/>
            <person name="Holt S."/>
            <person name="Cochrane G."/>
            <person name="Meng A."/>
            <person name="Brown T."/>
            <person name="Cohen L."/>
        </authorList>
    </citation>
    <scope>NUCLEOTIDE SEQUENCE</scope>
    <source>
        <strain evidence="5">NIES-2562</strain>
    </source>
</reference>
<dbReference type="EMBL" id="HBIB01030966">
    <property type="protein sequence ID" value="CAE0257818.1"/>
    <property type="molecule type" value="Transcribed_RNA"/>
</dbReference>
<feature type="region of interest" description="Disordered" evidence="4">
    <location>
        <begin position="366"/>
        <end position="475"/>
    </location>
</feature>
<name>A0A7S3DHP0_9EUKA</name>
<dbReference type="PANTHER" id="PTHR12940:SF0">
    <property type="entry name" value="SPLICING FACTOR ESS-2 HOMOLOG"/>
    <property type="match status" value="1"/>
</dbReference>
<feature type="compositionally biased region" description="Basic and acidic residues" evidence="4">
    <location>
        <begin position="249"/>
        <end position="260"/>
    </location>
</feature>
<feature type="region of interest" description="Disordered" evidence="4">
    <location>
        <begin position="249"/>
        <end position="271"/>
    </location>
</feature>
<organism evidence="5">
    <name type="scientific">Palpitomonas bilix</name>
    <dbReference type="NCBI Taxonomy" id="652834"/>
    <lineage>
        <taxon>Eukaryota</taxon>
        <taxon>Eukaryota incertae sedis</taxon>
    </lineage>
</organism>
<keyword evidence="3" id="KW-0539">Nucleus</keyword>
<feature type="compositionally biased region" description="Polar residues" evidence="4">
    <location>
        <begin position="421"/>
        <end position="433"/>
    </location>
</feature>
<dbReference type="GO" id="GO:0071013">
    <property type="term" value="C:catalytic step 2 spliceosome"/>
    <property type="evidence" value="ECO:0007669"/>
    <property type="project" value="TreeGrafter"/>
</dbReference>
<gene>
    <name evidence="5" type="ORF">PBIL07802_LOCUS20079</name>
</gene>
<dbReference type="AlphaFoldDB" id="A0A7S3DHP0"/>
<evidence type="ECO:0000313" key="5">
    <source>
        <dbReference type="EMBL" id="CAE0257818.1"/>
    </source>
</evidence>